<accession>A0A449B4J2</accession>
<organism evidence="2 3">
    <name type="scientific">Mycoplasmopsis maculosa</name>
    <dbReference type="NCBI Taxonomy" id="114885"/>
    <lineage>
        <taxon>Bacteria</taxon>
        <taxon>Bacillati</taxon>
        <taxon>Mycoplasmatota</taxon>
        <taxon>Mycoplasmoidales</taxon>
        <taxon>Metamycoplasmataceae</taxon>
        <taxon>Mycoplasmopsis</taxon>
    </lineage>
</organism>
<gene>
    <name evidence="2" type="ORF">NCTC10168_00446</name>
</gene>
<name>A0A449B4J2_9BACT</name>
<protein>
    <submittedName>
        <fullName evidence="2">Uncharacterized protein</fullName>
    </submittedName>
</protein>
<feature type="transmembrane region" description="Helical" evidence="1">
    <location>
        <begin position="67"/>
        <end position="90"/>
    </location>
</feature>
<keyword evidence="3" id="KW-1185">Reference proteome</keyword>
<evidence type="ECO:0000313" key="3">
    <source>
        <dbReference type="Proteomes" id="UP000290243"/>
    </source>
</evidence>
<evidence type="ECO:0000313" key="2">
    <source>
        <dbReference type="EMBL" id="VEU75524.1"/>
    </source>
</evidence>
<feature type="transmembrane region" description="Helical" evidence="1">
    <location>
        <begin position="33"/>
        <end position="55"/>
    </location>
</feature>
<dbReference type="AlphaFoldDB" id="A0A449B4J2"/>
<dbReference type="Proteomes" id="UP000290243">
    <property type="component" value="Chromosome"/>
</dbReference>
<keyword evidence="1" id="KW-0812">Transmembrane</keyword>
<reference evidence="2 3" key="1">
    <citation type="submission" date="2019-01" db="EMBL/GenBank/DDBJ databases">
        <authorList>
            <consortium name="Pathogen Informatics"/>
        </authorList>
    </citation>
    <scope>NUCLEOTIDE SEQUENCE [LARGE SCALE GENOMIC DNA]</scope>
    <source>
        <strain evidence="2 3">NCTC10168</strain>
    </source>
</reference>
<keyword evidence="1" id="KW-1133">Transmembrane helix</keyword>
<proteinExistence type="predicted"/>
<dbReference type="EMBL" id="LR215037">
    <property type="protein sequence ID" value="VEU75524.1"/>
    <property type="molecule type" value="Genomic_DNA"/>
</dbReference>
<dbReference type="KEGG" id="mmau:NCTC10168_00446"/>
<evidence type="ECO:0000256" key="1">
    <source>
        <dbReference type="SAM" id="Phobius"/>
    </source>
</evidence>
<sequence length="101" mass="11848">MWIVFTLSLIYLSLIIKDSVFYSGKYSYKLTIITQLICYINLLLFILNICTLIVAAIKAKKIGIKIWWLYLLNLKFPFLFSIIASILIIIELKKQKIEENI</sequence>
<keyword evidence="1" id="KW-0472">Membrane</keyword>